<evidence type="ECO:0000256" key="1">
    <source>
        <dbReference type="ARBA" id="ARBA00005417"/>
    </source>
</evidence>
<evidence type="ECO:0000313" key="5">
    <source>
        <dbReference type="EMBL" id="MDV6227244.1"/>
    </source>
</evidence>
<dbReference type="RefSeq" id="WP_317561553.1">
    <property type="nucleotide sequence ID" value="NZ_JAWLIP010000005.1"/>
</dbReference>
<dbReference type="PROSITE" id="PS50893">
    <property type="entry name" value="ABC_TRANSPORTER_2"/>
    <property type="match status" value="1"/>
</dbReference>
<sequence length="270" mass="29373">MSMEPGTLDLRSVTFRAGDRVLVDDVSISVRKGEMVALLGPNGAGKSSLLRTIYRINRPSSGSVFVDGEDAWRQPTEWVARNVGAVLQDMPAEFPLTVRDVVAMGRSAHKRLLEADTAHDHALIAAGLELLGLTAMQERAFRTLSGGERQRVLVARALVQQPRLLVLDEPTNHLDIHHQLQLLRFMRGLGTTVVAALHDLNLAAMFCDRLCVLDHGRLVAAGTPDTVLTPALLKRVYRIDATIGRHPETGTVWVMPSAAPPIGANGVDHN</sequence>
<dbReference type="Pfam" id="PF00005">
    <property type="entry name" value="ABC_tran"/>
    <property type="match status" value="1"/>
</dbReference>
<dbReference type="Gene3D" id="3.40.50.300">
    <property type="entry name" value="P-loop containing nucleotide triphosphate hydrolases"/>
    <property type="match status" value="1"/>
</dbReference>
<proteinExistence type="inferred from homology"/>
<dbReference type="SUPFAM" id="SSF52540">
    <property type="entry name" value="P-loop containing nucleoside triphosphate hydrolases"/>
    <property type="match status" value="1"/>
</dbReference>
<feature type="domain" description="ABC transporter" evidence="4">
    <location>
        <begin position="8"/>
        <end position="240"/>
    </location>
</feature>
<dbReference type="PROSITE" id="PS00211">
    <property type="entry name" value="ABC_TRANSPORTER_1"/>
    <property type="match status" value="1"/>
</dbReference>
<dbReference type="PANTHER" id="PTHR42794">
    <property type="entry name" value="HEMIN IMPORT ATP-BINDING PROTEIN HMUV"/>
    <property type="match status" value="1"/>
</dbReference>
<dbReference type="Proteomes" id="UP001185659">
    <property type="component" value="Unassembled WGS sequence"/>
</dbReference>
<keyword evidence="3 5" id="KW-0067">ATP-binding</keyword>
<evidence type="ECO:0000256" key="2">
    <source>
        <dbReference type="ARBA" id="ARBA00022741"/>
    </source>
</evidence>
<evidence type="ECO:0000256" key="3">
    <source>
        <dbReference type="ARBA" id="ARBA00022840"/>
    </source>
</evidence>
<keyword evidence="6" id="KW-1185">Reference proteome</keyword>
<dbReference type="InterPro" id="IPR027417">
    <property type="entry name" value="P-loop_NTPase"/>
</dbReference>
<dbReference type="GO" id="GO:0005524">
    <property type="term" value="F:ATP binding"/>
    <property type="evidence" value="ECO:0007669"/>
    <property type="project" value="UniProtKB-KW"/>
</dbReference>
<evidence type="ECO:0000259" key="4">
    <source>
        <dbReference type="PROSITE" id="PS50893"/>
    </source>
</evidence>
<comment type="caution">
    <text evidence="5">The sequence shown here is derived from an EMBL/GenBank/DDBJ whole genome shotgun (WGS) entry which is preliminary data.</text>
</comment>
<gene>
    <name evidence="5" type="ORF">R2G56_13180</name>
</gene>
<reference evidence="5 6" key="1">
    <citation type="submission" date="2023-10" db="EMBL/GenBank/DDBJ databases">
        <authorList>
            <person name="Venkata Ramana C."/>
            <person name="Sasikala C."/>
            <person name="Dhurka M."/>
        </authorList>
    </citation>
    <scope>NUCLEOTIDE SEQUENCE [LARGE SCALE GENOMIC DNA]</scope>
    <source>
        <strain evidence="5 6">KCTC 32151</strain>
    </source>
</reference>
<dbReference type="InterPro" id="IPR003439">
    <property type="entry name" value="ABC_transporter-like_ATP-bd"/>
</dbReference>
<dbReference type="CDD" id="cd03214">
    <property type="entry name" value="ABC_Iron-Siderophores_B12_Hemin"/>
    <property type="match status" value="1"/>
</dbReference>
<dbReference type="InterPro" id="IPR017871">
    <property type="entry name" value="ABC_transporter-like_CS"/>
</dbReference>
<protein>
    <submittedName>
        <fullName evidence="5">ABC transporter ATP-binding protein</fullName>
    </submittedName>
</protein>
<organism evidence="5 6">
    <name type="scientific">Nitratireductor aquimarinus</name>
    <dbReference type="NCBI Taxonomy" id="889300"/>
    <lineage>
        <taxon>Bacteria</taxon>
        <taxon>Pseudomonadati</taxon>
        <taxon>Pseudomonadota</taxon>
        <taxon>Alphaproteobacteria</taxon>
        <taxon>Hyphomicrobiales</taxon>
        <taxon>Phyllobacteriaceae</taxon>
        <taxon>Nitratireductor</taxon>
    </lineage>
</organism>
<dbReference type="EMBL" id="JAWLIP010000005">
    <property type="protein sequence ID" value="MDV6227244.1"/>
    <property type="molecule type" value="Genomic_DNA"/>
</dbReference>
<keyword evidence="2" id="KW-0547">Nucleotide-binding</keyword>
<comment type="similarity">
    <text evidence="1">Belongs to the ABC transporter superfamily.</text>
</comment>
<dbReference type="PANTHER" id="PTHR42794:SF2">
    <property type="entry name" value="ABC TRANSPORTER ATP-BINDING PROTEIN"/>
    <property type="match status" value="1"/>
</dbReference>
<name>A0ABU4ALY9_9HYPH</name>
<dbReference type="SMART" id="SM00382">
    <property type="entry name" value="AAA"/>
    <property type="match status" value="1"/>
</dbReference>
<dbReference type="InterPro" id="IPR003593">
    <property type="entry name" value="AAA+_ATPase"/>
</dbReference>
<accession>A0ABU4ALY9</accession>
<evidence type="ECO:0000313" key="6">
    <source>
        <dbReference type="Proteomes" id="UP001185659"/>
    </source>
</evidence>